<dbReference type="InterPro" id="IPR006656">
    <property type="entry name" value="Mopterin_OxRdtase"/>
</dbReference>
<dbReference type="InterPro" id="IPR007419">
    <property type="entry name" value="BFD-like_2Fe2S-bd_dom"/>
</dbReference>
<dbReference type="Pfam" id="PF04324">
    <property type="entry name" value="Fer2_BFD"/>
    <property type="match status" value="1"/>
</dbReference>
<feature type="domain" description="4Fe-4S Mo/W bis-MGD-type" evidence="11">
    <location>
        <begin position="1"/>
        <end position="53"/>
    </location>
</feature>
<evidence type="ECO:0000259" key="11">
    <source>
        <dbReference type="PROSITE" id="PS51669"/>
    </source>
</evidence>
<evidence type="ECO:0000256" key="5">
    <source>
        <dbReference type="ARBA" id="ARBA00022505"/>
    </source>
</evidence>
<dbReference type="Pfam" id="PF04879">
    <property type="entry name" value="Molybdop_Fe4S4"/>
    <property type="match status" value="1"/>
</dbReference>
<dbReference type="Pfam" id="PF01568">
    <property type="entry name" value="Molydop_binding"/>
    <property type="match status" value="1"/>
</dbReference>
<comment type="caution">
    <text evidence="12">The sequence shown here is derived from an EMBL/GenBank/DDBJ whole genome shotgun (WGS) entry which is preliminary data.</text>
</comment>
<sequence>MGEIRTTCPYCGVGCGVLAAADGTLRGDPEHPANRGRLCSKGTTLGETLDQPGRLLHPEVDGKCASWEVALDEVAEGFRKALAEHGPQGTALYVSGQLLTEDYYAANKLAKGFLGTGNIDSNSRLCMASAVAGHRRAFGEDLVPGIYEDLELADLVVLVGSNLAWCHPVLFQRLQAARAARPSMRLVVIDPRRTTSCEGADLHLPIAPGGDVALFNILLRHLHVRGFRSEAPGLDTALAAADGETGLDPALLATFLDWFATTPRTVTLFSQGANQSSAGTDKANAIINCHLLTGRIGQPGAGPFSITGQPNAMGGREVGALSNMLAGHLDWDRPAEAEALRGYWQTPNLAAGPGLKALDLFRAAGEGRIGALWVMATNPAVSLPDAGRIREALRRTPCLVASDCTRESDTVDLARIRLPALGWGEKDGTVTNSERVISRQRAFRPALGEARPDWWAIAQVAARLGWGDAFAWAGPSAIFREHAALTGLARPAARAFDISGLADLSDAEYAAMPPTRWPVVRRGEQGGRLSPPARFVPTPYRPPANAPSPAYPLVLLTGRLRDQWHTMTRTGSVPRLMAHSPEPAAAIHPADAAGLADGSLARIESPWGEATLRLRHDPGLARGGIFVPMHWTSRFAPSARINASVNPAVDPISGQPELKHTPVRLLPAPMAWHGFLLARRSLGADLADWTALIPVGAALWRHELAGTEPPAEAFARLRALVEEPEAAWVLLEDPAAGLHRAALLRDGRLLACLFLAPDPAALPRRDWLIFLFAEAAIGSAARRALLAGALAEGPAPSPTLCVCHGVTEAVICASIARGANTPALVGEATRAGTGCGSCRPEIAALLTKTPVPEPA</sequence>
<evidence type="ECO:0000256" key="9">
    <source>
        <dbReference type="ARBA" id="ARBA00023014"/>
    </source>
</evidence>
<dbReference type="Gene3D" id="1.10.10.1100">
    <property type="entry name" value="BFD-like [2Fe-2S]-binding domain"/>
    <property type="match status" value="1"/>
</dbReference>
<dbReference type="Gene3D" id="2.40.40.20">
    <property type="match status" value="1"/>
</dbReference>
<keyword evidence="7" id="KW-0560">Oxidoreductase</keyword>
<comment type="cofactor">
    <cofactor evidence="1">
        <name>Mo-bis(molybdopterin guanine dinucleotide)</name>
        <dbReference type="ChEBI" id="CHEBI:60539"/>
    </cofactor>
</comment>
<dbReference type="Proteomes" id="UP000606490">
    <property type="component" value="Unassembled WGS sequence"/>
</dbReference>
<name>A0ABS1UXA0_9PROT</name>
<keyword evidence="13" id="KW-1185">Reference proteome</keyword>
<dbReference type="PROSITE" id="PS00551">
    <property type="entry name" value="MOLYBDOPTERIN_PROK_1"/>
    <property type="match status" value="1"/>
</dbReference>
<dbReference type="InterPro" id="IPR009010">
    <property type="entry name" value="Asp_de-COase-like_dom_sf"/>
</dbReference>
<dbReference type="PROSITE" id="PS51669">
    <property type="entry name" value="4FE4S_MOW_BIS_MGD"/>
    <property type="match status" value="1"/>
</dbReference>
<dbReference type="PANTHER" id="PTHR43105:SF9">
    <property type="entry name" value="NADPH-FE(3+) OXIDOREDUCTASE SUBUNIT ALPHA"/>
    <property type="match status" value="1"/>
</dbReference>
<dbReference type="Gene3D" id="2.20.25.90">
    <property type="entry name" value="ADC-like domains"/>
    <property type="match status" value="1"/>
</dbReference>
<dbReference type="SUPFAM" id="SSF53706">
    <property type="entry name" value="Formate dehydrogenase/DMSO reductase, domains 1-3"/>
    <property type="match status" value="1"/>
</dbReference>
<evidence type="ECO:0000256" key="10">
    <source>
        <dbReference type="ARBA" id="ARBA00023063"/>
    </source>
</evidence>
<dbReference type="RefSeq" id="WP_202823826.1">
    <property type="nucleotide sequence ID" value="NZ_JAEUXJ010000001.1"/>
</dbReference>
<accession>A0ABS1UXA0</accession>
<keyword evidence="6" id="KW-0479">Metal-binding</keyword>
<dbReference type="InterPro" id="IPR041957">
    <property type="entry name" value="CT_Nitrate-R-NapA-like"/>
</dbReference>
<dbReference type="CDD" id="cd02791">
    <property type="entry name" value="MopB_CT_Nitrate-R-NapA-like"/>
    <property type="match status" value="1"/>
</dbReference>
<dbReference type="Gene3D" id="3.40.50.740">
    <property type="match status" value="1"/>
</dbReference>
<dbReference type="InterPro" id="IPR050123">
    <property type="entry name" value="Prok_molybdopt-oxidoreductase"/>
</dbReference>
<dbReference type="InterPro" id="IPR041854">
    <property type="entry name" value="BFD-like_2Fe2S-bd_dom_sf"/>
</dbReference>
<evidence type="ECO:0000256" key="8">
    <source>
        <dbReference type="ARBA" id="ARBA00023004"/>
    </source>
</evidence>
<keyword evidence="8" id="KW-0408">Iron</keyword>
<comment type="cofactor">
    <cofactor evidence="2">
        <name>[4Fe-4S] cluster</name>
        <dbReference type="ChEBI" id="CHEBI:49883"/>
    </cofactor>
</comment>
<keyword evidence="5" id="KW-0500">Molybdenum</keyword>
<evidence type="ECO:0000256" key="1">
    <source>
        <dbReference type="ARBA" id="ARBA00001942"/>
    </source>
</evidence>
<reference evidence="12 13" key="1">
    <citation type="submission" date="2021-01" db="EMBL/GenBank/DDBJ databases">
        <title>Belnapia mucosa sp. nov. and Belnapia arida sp. nov., isolated from the Tabernas Desert (Almeria, Spain).</title>
        <authorList>
            <person name="Molina-Menor E."/>
            <person name="Vidal-Verdu A."/>
            <person name="Calonge A."/>
            <person name="Satari L."/>
            <person name="Pereto Magraner J."/>
            <person name="Porcar Miralles M."/>
        </authorList>
    </citation>
    <scope>NUCLEOTIDE SEQUENCE [LARGE SCALE GENOMIC DNA]</scope>
    <source>
        <strain evidence="12 13">T6</strain>
    </source>
</reference>
<dbReference type="EMBL" id="JAEUXJ010000001">
    <property type="protein sequence ID" value="MBL6454095.1"/>
    <property type="molecule type" value="Genomic_DNA"/>
</dbReference>
<dbReference type="Gene3D" id="3.40.228.10">
    <property type="entry name" value="Dimethylsulfoxide Reductase, domain 2"/>
    <property type="match status" value="1"/>
</dbReference>
<keyword evidence="9" id="KW-0411">Iron-sulfur</keyword>
<comment type="similarity">
    <text evidence="3">Belongs to the prokaryotic molybdopterin-containing oxidoreductase family. NasA/NapA/NarB subfamily.</text>
</comment>
<dbReference type="SUPFAM" id="SSF50692">
    <property type="entry name" value="ADC-like"/>
    <property type="match status" value="1"/>
</dbReference>
<evidence type="ECO:0000313" key="12">
    <source>
        <dbReference type="EMBL" id="MBL6454095.1"/>
    </source>
</evidence>
<keyword evidence="4" id="KW-0004">4Fe-4S</keyword>
<dbReference type="InterPro" id="IPR006657">
    <property type="entry name" value="MoPterin_dinucl-bd_dom"/>
</dbReference>
<protein>
    <submittedName>
        <fullName evidence="12">Molybdopterin-dependent oxidoreductase</fullName>
    </submittedName>
</protein>
<dbReference type="SMART" id="SM00926">
    <property type="entry name" value="Molybdop_Fe4S4"/>
    <property type="match status" value="1"/>
</dbReference>
<evidence type="ECO:0000256" key="2">
    <source>
        <dbReference type="ARBA" id="ARBA00001966"/>
    </source>
</evidence>
<evidence type="ECO:0000256" key="7">
    <source>
        <dbReference type="ARBA" id="ARBA00023002"/>
    </source>
</evidence>
<organism evidence="12 13">
    <name type="scientific">Belnapia mucosa</name>
    <dbReference type="NCBI Taxonomy" id="2804532"/>
    <lineage>
        <taxon>Bacteria</taxon>
        <taxon>Pseudomonadati</taxon>
        <taxon>Pseudomonadota</taxon>
        <taxon>Alphaproteobacteria</taxon>
        <taxon>Acetobacterales</taxon>
        <taxon>Roseomonadaceae</taxon>
        <taxon>Belnapia</taxon>
    </lineage>
</organism>
<proteinExistence type="inferred from homology"/>
<evidence type="ECO:0000256" key="4">
    <source>
        <dbReference type="ARBA" id="ARBA00022485"/>
    </source>
</evidence>
<dbReference type="InterPro" id="IPR027467">
    <property type="entry name" value="MopterinOxRdtase_cofactor_BS"/>
</dbReference>
<dbReference type="Pfam" id="PF00384">
    <property type="entry name" value="Molybdopterin"/>
    <property type="match status" value="1"/>
</dbReference>
<gene>
    <name evidence="12" type="ORF">JMJ55_02095</name>
</gene>
<evidence type="ECO:0000256" key="3">
    <source>
        <dbReference type="ARBA" id="ARBA00008747"/>
    </source>
</evidence>
<keyword evidence="10" id="KW-0534">Nitrate assimilation</keyword>
<evidence type="ECO:0000313" key="13">
    <source>
        <dbReference type="Proteomes" id="UP000606490"/>
    </source>
</evidence>
<evidence type="ECO:0000256" key="6">
    <source>
        <dbReference type="ARBA" id="ARBA00022723"/>
    </source>
</evidence>
<dbReference type="InterPro" id="IPR006963">
    <property type="entry name" value="Mopterin_OxRdtase_4Fe-4S_dom"/>
</dbReference>
<dbReference type="PANTHER" id="PTHR43105">
    <property type="entry name" value="RESPIRATORY NITRATE REDUCTASE"/>
    <property type="match status" value="1"/>
</dbReference>